<name>A0AAV9PQK9_9PEZI</name>
<feature type="compositionally biased region" description="Polar residues" evidence="1">
    <location>
        <begin position="193"/>
        <end position="208"/>
    </location>
</feature>
<evidence type="ECO:0008006" key="4">
    <source>
        <dbReference type="Google" id="ProtNLM"/>
    </source>
</evidence>
<feature type="compositionally biased region" description="Polar residues" evidence="1">
    <location>
        <begin position="260"/>
        <end position="273"/>
    </location>
</feature>
<reference evidence="2 3" key="1">
    <citation type="submission" date="2023-08" db="EMBL/GenBank/DDBJ databases">
        <title>Black Yeasts Isolated from many extreme environments.</title>
        <authorList>
            <person name="Coleine C."/>
            <person name="Stajich J.E."/>
            <person name="Selbmann L."/>
        </authorList>
    </citation>
    <scope>NUCLEOTIDE SEQUENCE [LARGE SCALE GENOMIC DNA]</scope>
    <source>
        <strain evidence="2 3">CCFEE 5935</strain>
    </source>
</reference>
<dbReference type="InterPro" id="IPR024368">
    <property type="entry name" value="Ecl1/2/3"/>
</dbReference>
<evidence type="ECO:0000313" key="2">
    <source>
        <dbReference type="EMBL" id="KAK5174612.1"/>
    </source>
</evidence>
<organism evidence="2 3">
    <name type="scientific">Saxophila tyrrhenica</name>
    <dbReference type="NCBI Taxonomy" id="1690608"/>
    <lineage>
        <taxon>Eukaryota</taxon>
        <taxon>Fungi</taxon>
        <taxon>Dikarya</taxon>
        <taxon>Ascomycota</taxon>
        <taxon>Pezizomycotina</taxon>
        <taxon>Dothideomycetes</taxon>
        <taxon>Dothideomycetidae</taxon>
        <taxon>Mycosphaerellales</taxon>
        <taxon>Extremaceae</taxon>
        <taxon>Saxophila</taxon>
    </lineage>
</organism>
<gene>
    <name evidence="2" type="ORF">LTR77_001693</name>
</gene>
<feature type="region of interest" description="Disordered" evidence="1">
    <location>
        <begin position="136"/>
        <end position="163"/>
    </location>
</feature>
<feature type="compositionally biased region" description="Low complexity" evidence="1">
    <location>
        <begin position="249"/>
        <end position="259"/>
    </location>
</feature>
<dbReference type="AlphaFoldDB" id="A0AAV9PQK9"/>
<dbReference type="EMBL" id="JAVRRT010000002">
    <property type="protein sequence ID" value="KAK5174612.1"/>
    <property type="molecule type" value="Genomic_DNA"/>
</dbReference>
<keyword evidence="3" id="KW-1185">Reference proteome</keyword>
<proteinExistence type="predicted"/>
<sequence>MDRKHHARSGSQGRKLQPGHNKPSRPGQLQKRAPSYNNAQPHGHGAGSSSRPALGASKKAGVEIVSQDDDETGMASFLQFCATCEKQIITPGSSILYCSAACRKNDVSRTDHGVQSPSVVPTASSYFETAPADIIPQRSPTVPRPLSLASDISDYGSHHGDNQDSEALRYLSQFHSHDYSLDLPSRPRPRLNRASTATDSSGMPSLSHTPSSSVGTAASASSYSYRPLPPRRDPLTGHQPTKSADLVIPTYPTTSSSTPDQASLESSVSTLTAFRSGDGNGDDFAKRERRKRQSEPSGSLKKLFSHEAMQAGPSRD</sequence>
<dbReference type="Proteomes" id="UP001337655">
    <property type="component" value="Unassembled WGS sequence"/>
</dbReference>
<evidence type="ECO:0000313" key="3">
    <source>
        <dbReference type="Proteomes" id="UP001337655"/>
    </source>
</evidence>
<feature type="region of interest" description="Disordered" evidence="1">
    <location>
        <begin position="1"/>
        <end position="60"/>
    </location>
</feature>
<evidence type="ECO:0000256" key="1">
    <source>
        <dbReference type="SAM" id="MobiDB-lite"/>
    </source>
</evidence>
<dbReference type="RefSeq" id="XP_064663281.1">
    <property type="nucleotide sequence ID" value="XM_064798954.1"/>
</dbReference>
<accession>A0AAV9PQK9</accession>
<protein>
    <recommendedName>
        <fullName evidence="4">Life-span regulatory factor-domain-containing protein</fullName>
    </recommendedName>
</protein>
<feature type="compositionally biased region" description="Low complexity" evidence="1">
    <location>
        <begin position="209"/>
        <end position="226"/>
    </location>
</feature>
<comment type="caution">
    <text evidence="2">The sequence shown here is derived from an EMBL/GenBank/DDBJ whole genome shotgun (WGS) entry which is preliminary data.</text>
</comment>
<dbReference type="Pfam" id="PF12855">
    <property type="entry name" value="Ecl1"/>
    <property type="match status" value="1"/>
</dbReference>
<dbReference type="GeneID" id="89923041"/>
<feature type="region of interest" description="Disordered" evidence="1">
    <location>
        <begin position="180"/>
        <end position="316"/>
    </location>
</feature>